<keyword evidence="11" id="KW-1185">Reference proteome</keyword>
<keyword evidence="4 7" id="KW-0722">Serine protease inhibitor</keyword>
<feature type="domain" description="Pacifastin" evidence="9">
    <location>
        <begin position="445"/>
        <end position="476"/>
    </location>
</feature>
<comment type="similarity">
    <text evidence="6 7">Belongs to the protease inhibitor I19 family.</text>
</comment>
<evidence type="ECO:0000259" key="9">
    <source>
        <dbReference type="PROSITE" id="PS51446"/>
    </source>
</evidence>
<accession>A0A194QF71</accession>
<evidence type="ECO:0000256" key="7">
    <source>
        <dbReference type="PROSITE-ProRule" id="PRU00776"/>
    </source>
</evidence>
<dbReference type="InterPro" id="IPR036201">
    <property type="entry name" value="Pacifastin_dom_sf"/>
</dbReference>
<protein>
    <recommendedName>
        <fullName evidence="9">Pacifastin domain-containing protein</fullName>
    </recommendedName>
</protein>
<dbReference type="PROSITE" id="PS51446">
    <property type="entry name" value="PACIFASTIN"/>
    <property type="match status" value="1"/>
</dbReference>
<dbReference type="SUPFAM" id="SSF57283">
    <property type="entry name" value="PMP inhibitors"/>
    <property type="match status" value="2"/>
</dbReference>
<feature type="site" description="Reactive bond" evidence="7">
    <location>
        <begin position="473"/>
        <end position="474"/>
    </location>
</feature>
<evidence type="ECO:0000256" key="1">
    <source>
        <dbReference type="ARBA" id="ARBA00004613"/>
    </source>
</evidence>
<evidence type="ECO:0000256" key="5">
    <source>
        <dbReference type="ARBA" id="ARBA00023157"/>
    </source>
</evidence>
<evidence type="ECO:0000256" key="2">
    <source>
        <dbReference type="ARBA" id="ARBA00022525"/>
    </source>
</evidence>
<dbReference type="InterPro" id="IPR008037">
    <property type="entry name" value="Pacifastin_dom"/>
</dbReference>
<keyword evidence="2" id="KW-0964">Secreted</keyword>
<dbReference type="EMBL" id="KQ459053">
    <property type="protein sequence ID" value="KPJ04193.1"/>
    <property type="molecule type" value="Genomic_DNA"/>
</dbReference>
<dbReference type="GO" id="GO:0004867">
    <property type="term" value="F:serine-type endopeptidase inhibitor activity"/>
    <property type="evidence" value="ECO:0007669"/>
    <property type="project" value="UniProtKB-UniRule"/>
</dbReference>
<evidence type="ECO:0000256" key="4">
    <source>
        <dbReference type="ARBA" id="ARBA00022900"/>
    </source>
</evidence>
<dbReference type="AlphaFoldDB" id="A0A194QF71"/>
<feature type="disulfide bond" evidence="7">
    <location>
        <begin position="461"/>
        <end position="471"/>
    </location>
</feature>
<dbReference type="GO" id="GO:0005576">
    <property type="term" value="C:extracellular region"/>
    <property type="evidence" value="ECO:0007669"/>
    <property type="project" value="UniProtKB-SubCell"/>
</dbReference>
<proteinExistence type="inferred from homology"/>
<keyword evidence="3 7" id="KW-0646">Protease inhibitor</keyword>
<feature type="region of interest" description="Disordered" evidence="8">
    <location>
        <begin position="325"/>
        <end position="347"/>
    </location>
</feature>
<dbReference type="Proteomes" id="UP000053268">
    <property type="component" value="Unassembled WGS sequence"/>
</dbReference>
<evidence type="ECO:0000313" key="11">
    <source>
        <dbReference type="Proteomes" id="UP000053268"/>
    </source>
</evidence>
<reference evidence="10 11" key="1">
    <citation type="journal article" date="2015" name="Nat. Commun.">
        <title>Outbred genome sequencing and CRISPR/Cas9 gene editing in butterflies.</title>
        <authorList>
            <person name="Li X."/>
            <person name="Fan D."/>
            <person name="Zhang W."/>
            <person name="Liu G."/>
            <person name="Zhang L."/>
            <person name="Zhao L."/>
            <person name="Fang X."/>
            <person name="Chen L."/>
            <person name="Dong Y."/>
            <person name="Chen Y."/>
            <person name="Ding Y."/>
            <person name="Zhao R."/>
            <person name="Feng M."/>
            <person name="Zhu Y."/>
            <person name="Feng Y."/>
            <person name="Jiang X."/>
            <person name="Zhu D."/>
            <person name="Xiang H."/>
            <person name="Feng X."/>
            <person name="Li S."/>
            <person name="Wang J."/>
            <person name="Zhang G."/>
            <person name="Kronforst M.R."/>
            <person name="Wang W."/>
        </authorList>
    </citation>
    <scope>NUCLEOTIDE SEQUENCE [LARGE SCALE GENOMIC DNA]</scope>
    <source>
        <strain evidence="10">Ya'a_city_454_Px</strain>
        <tissue evidence="10">Whole body</tissue>
    </source>
</reference>
<dbReference type="Pfam" id="PF05375">
    <property type="entry name" value="Pacifastin_I"/>
    <property type="match status" value="1"/>
</dbReference>
<keyword evidence="5 7" id="KW-1015">Disulfide bond</keyword>
<feature type="disulfide bond" evidence="7">
    <location>
        <begin position="448"/>
        <end position="463"/>
    </location>
</feature>
<feature type="disulfide bond" evidence="7">
    <location>
        <begin position="458"/>
        <end position="476"/>
    </location>
</feature>
<evidence type="ECO:0000256" key="6">
    <source>
        <dbReference type="ARBA" id="ARBA00029459"/>
    </source>
</evidence>
<gene>
    <name evidence="10" type="ORF">RR46_07952</name>
</gene>
<evidence type="ECO:0000256" key="8">
    <source>
        <dbReference type="SAM" id="MobiDB-lite"/>
    </source>
</evidence>
<evidence type="ECO:0000256" key="3">
    <source>
        <dbReference type="ARBA" id="ARBA00022690"/>
    </source>
</evidence>
<evidence type="ECO:0000313" key="10">
    <source>
        <dbReference type="EMBL" id="KPJ04193.1"/>
    </source>
</evidence>
<comment type="subcellular location">
    <subcellularLocation>
        <location evidence="1">Secreted</location>
    </subcellularLocation>
</comment>
<organism evidence="10 11">
    <name type="scientific">Papilio xuthus</name>
    <name type="common">Asian swallowtail butterfly</name>
    <dbReference type="NCBI Taxonomy" id="66420"/>
    <lineage>
        <taxon>Eukaryota</taxon>
        <taxon>Metazoa</taxon>
        <taxon>Ecdysozoa</taxon>
        <taxon>Arthropoda</taxon>
        <taxon>Hexapoda</taxon>
        <taxon>Insecta</taxon>
        <taxon>Pterygota</taxon>
        <taxon>Neoptera</taxon>
        <taxon>Endopterygota</taxon>
        <taxon>Lepidoptera</taxon>
        <taxon>Glossata</taxon>
        <taxon>Ditrysia</taxon>
        <taxon>Papilionoidea</taxon>
        <taxon>Papilionidae</taxon>
        <taxon>Papilioninae</taxon>
        <taxon>Papilio</taxon>
    </lineage>
</organism>
<sequence length="476" mass="53811">MACLEHEDMKRFSLINKQSHQRDLRGGNEKDTKKDKKYLPDLPEGRCVPGKLYHKECQKCYCDINGKPLCNPSKPTKCKEPPKIMDVTTPMDVSPPITNKEFSQLPILPHSAVKCQSGKIYLIDCNTCLCLDNGNLLCETLLCLNKDEENAVKAKKWSGIKCKNADDALSDRCIRCDCKNNITECRAVPGCAMPAKMKLHGNTKMRLNLDIKKEKYEPIILRTNKLETKTLSCQPNITYVNGLEASNRHLEKLILGKYSFSVCGDMFLKDTIDLIPFTGKLLRVGAKNFQSNNTLEIKYAPAPVPPEYNEVQNEETMNAQRMYVDRSSDSNSIESEDDDANLSSLNTGTRMPELDRIASEEHVNIHKQKSDENSEVATPVRKKPKKVITSKFEIKAEVPSKVGLRNQDNKSDETYYREINLSEIFKKFLGLRKSPSRRAVSLDSRSACKPGSEIAKDCNMCYCMRNGNLLCTKKLC</sequence>
<name>A0A194QF71_PAPXU</name>